<dbReference type="InterPro" id="IPR050903">
    <property type="entry name" value="Bact_Chemotaxis_MeTrfase"/>
</dbReference>
<keyword evidence="3 5" id="KW-0808">Transferase</keyword>
<reference evidence="9 11" key="1">
    <citation type="submission" date="2016-10" db="EMBL/GenBank/DDBJ databases">
        <authorList>
            <person name="Varghese N."/>
            <person name="Submissions S."/>
        </authorList>
    </citation>
    <scope>NUCLEOTIDE SEQUENCE [LARGE SCALE GENOMIC DNA]</scope>
    <source>
        <strain evidence="9 11">CGMCC 1.7012</strain>
    </source>
</reference>
<dbReference type="InterPro" id="IPR036804">
    <property type="entry name" value="CheR_N_sf"/>
</dbReference>
<dbReference type="AlphaFoldDB" id="A0AA94H5W9"/>
<feature type="binding site" evidence="6">
    <location>
        <begin position="223"/>
        <end position="224"/>
    </location>
    <ligand>
        <name>S-adenosyl-L-methionine</name>
        <dbReference type="ChEBI" id="CHEBI:59789"/>
    </ligand>
</feature>
<evidence type="ECO:0000313" key="10">
    <source>
        <dbReference type="Proteomes" id="UP000078227"/>
    </source>
</evidence>
<name>A0AA94H5W9_9ENTR</name>
<dbReference type="RefSeq" id="WP_064564335.1">
    <property type="nucleotide sequence ID" value="NZ_CP014007.2"/>
</dbReference>
<evidence type="ECO:0000256" key="5">
    <source>
        <dbReference type="PIRNR" id="PIRNR000410"/>
    </source>
</evidence>
<accession>A0AA94H5W9</accession>
<evidence type="ECO:0000256" key="3">
    <source>
        <dbReference type="ARBA" id="ARBA00022679"/>
    </source>
</evidence>
<protein>
    <recommendedName>
        <fullName evidence="5">Chemotaxis protein methyltransferase</fullName>
        <ecNumber evidence="5">2.1.1.80</ecNumber>
    </recommendedName>
</protein>
<dbReference type="PANTHER" id="PTHR24422:SF19">
    <property type="entry name" value="CHEMOTAXIS PROTEIN METHYLTRANSFERASE"/>
    <property type="match status" value="1"/>
</dbReference>
<dbReference type="KEGG" id="kor:AWR26_06020"/>
<dbReference type="PIRSF" id="PIRSF000410">
    <property type="entry name" value="CheR"/>
    <property type="match status" value="1"/>
</dbReference>
<keyword evidence="10" id="KW-1185">Reference proteome</keyword>
<dbReference type="InterPro" id="IPR022642">
    <property type="entry name" value="CheR_C"/>
</dbReference>
<feature type="binding site" evidence="6">
    <location>
        <position position="85"/>
    </location>
    <ligand>
        <name>S-adenosyl-L-methionine</name>
        <dbReference type="ChEBI" id="CHEBI:59789"/>
    </ligand>
</feature>
<dbReference type="CDD" id="cd02440">
    <property type="entry name" value="AdoMet_MTases"/>
    <property type="match status" value="1"/>
</dbReference>
<reference evidence="8 10" key="2">
    <citation type="submission" date="2021-03" db="EMBL/GenBank/DDBJ databases">
        <authorList>
            <person name="Li Y."/>
            <person name="Li S."/>
            <person name="Chen M."/>
            <person name="Peng G."/>
            <person name="Tan Z."/>
            <person name="An Q."/>
        </authorList>
    </citation>
    <scope>NUCLEOTIDE SEQUENCE [LARGE SCALE GENOMIC DNA]</scope>
    <source>
        <strain evidence="8 10">Ola 51</strain>
    </source>
</reference>
<dbReference type="Proteomes" id="UP000078227">
    <property type="component" value="Chromosome"/>
</dbReference>
<evidence type="ECO:0000256" key="2">
    <source>
        <dbReference type="ARBA" id="ARBA00022603"/>
    </source>
</evidence>
<dbReference type="EC" id="2.1.1.80" evidence="5"/>
<dbReference type="EMBL" id="CP014007">
    <property type="protein sequence ID" value="ANI81733.1"/>
    <property type="molecule type" value="Genomic_DNA"/>
</dbReference>
<evidence type="ECO:0000313" key="9">
    <source>
        <dbReference type="EMBL" id="SFC75326.1"/>
    </source>
</evidence>
<evidence type="ECO:0000259" key="7">
    <source>
        <dbReference type="PROSITE" id="PS50123"/>
    </source>
</evidence>
<dbReference type="InterPro" id="IPR029063">
    <property type="entry name" value="SAM-dependent_MTases_sf"/>
</dbReference>
<dbReference type="InterPro" id="IPR026024">
    <property type="entry name" value="Chemotaxis_MeTrfase_CheR"/>
</dbReference>
<dbReference type="SUPFAM" id="SSF47757">
    <property type="entry name" value="Chemotaxis receptor methyltransferase CheR, N-terminal domain"/>
    <property type="match status" value="1"/>
</dbReference>
<feature type="binding site" evidence="6">
    <location>
        <position position="122"/>
    </location>
    <ligand>
        <name>S-adenosyl-L-methionine</name>
        <dbReference type="ChEBI" id="CHEBI:59789"/>
    </ligand>
</feature>
<feature type="binding site" evidence="6">
    <location>
        <position position="91"/>
    </location>
    <ligand>
        <name>S-adenosyl-L-methionine</name>
        <dbReference type="ChEBI" id="CHEBI:59789"/>
    </ligand>
</feature>
<dbReference type="SMART" id="SM00138">
    <property type="entry name" value="MeTrc"/>
    <property type="match status" value="1"/>
</dbReference>
<dbReference type="EMBL" id="FOKO01000004">
    <property type="protein sequence ID" value="SFC75326.1"/>
    <property type="molecule type" value="Genomic_DNA"/>
</dbReference>
<feature type="domain" description="CheR-type methyltransferase" evidence="7">
    <location>
        <begin position="15"/>
        <end position="278"/>
    </location>
</feature>
<evidence type="ECO:0000256" key="1">
    <source>
        <dbReference type="ARBA" id="ARBA00001541"/>
    </source>
</evidence>
<dbReference type="PROSITE" id="PS50123">
    <property type="entry name" value="CHER"/>
    <property type="match status" value="1"/>
</dbReference>
<dbReference type="PRINTS" id="PR00996">
    <property type="entry name" value="CHERMTFRASE"/>
</dbReference>
<organism evidence="9 11">
    <name type="scientific">Kosakonia oryzae</name>
    <dbReference type="NCBI Taxonomy" id="497725"/>
    <lineage>
        <taxon>Bacteria</taxon>
        <taxon>Pseudomonadati</taxon>
        <taxon>Pseudomonadota</taxon>
        <taxon>Gammaproteobacteria</taxon>
        <taxon>Enterobacterales</taxon>
        <taxon>Enterobacteriaceae</taxon>
        <taxon>Kosakonia</taxon>
    </lineage>
</organism>
<comment type="function">
    <text evidence="5">Methylation of the membrane-bound methyl-accepting chemotaxis proteins (MCP) to form gamma-glutamyl methyl ester residues in MCP.</text>
</comment>
<feature type="binding site" evidence="6">
    <location>
        <position position="87"/>
    </location>
    <ligand>
        <name>S-adenosyl-L-methionine</name>
        <dbReference type="ChEBI" id="CHEBI:59789"/>
    </ligand>
</feature>
<feature type="binding site" evidence="6">
    <location>
        <position position="147"/>
    </location>
    <ligand>
        <name>S-adenosyl-L-methionine</name>
        <dbReference type="ChEBI" id="CHEBI:59789"/>
    </ligand>
</feature>
<sequence>MNPATESNQPGQKQLTHNEIERISALIYQRAGIVLTPQKRDMVYNRLSRRIRVLELKGFTDYINLLVANPESDEWQVFINALTTNLTSFFREAYHFPILARHAQARGGMYNVWCAGASTGEEPWSIAMTLEETLGRSITGPRVLATDIDTDVLEKAGQGVYRLADIDSLSEQQKKTWFLRGTGTQKDLVKIKDGLRNAVQFRQLNLIDPQWNIQGNFDAIFCRNVMIYFDHKTQEKLVMRFAKMLKPDGLLFLGHSEHVSSANSPFRLLGQSVYRIAE</sequence>
<keyword evidence="4 5" id="KW-0949">S-adenosyl-L-methionine</keyword>
<dbReference type="InterPro" id="IPR022641">
    <property type="entry name" value="CheR_N"/>
</dbReference>
<dbReference type="Pfam" id="PF03705">
    <property type="entry name" value="CheR_N"/>
    <property type="match status" value="1"/>
</dbReference>
<evidence type="ECO:0000313" key="11">
    <source>
        <dbReference type="Proteomes" id="UP000182314"/>
    </source>
</evidence>
<evidence type="ECO:0000313" key="8">
    <source>
        <dbReference type="EMBL" id="ANI81733.1"/>
    </source>
</evidence>
<evidence type="ECO:0000256" key="4">
    <source>
        <dbReference type="ARBA" id="ARBA00022691"/>
    </source>
</evidence>
<dbReference type="PANTHER" id="PTHR24422">
    <property type="entry name" value="CHEMOTAXIS PROTEIN METHYLTRANSFERASE"/>
    <property type="match status" value="1"/>
</dbReference>
<dbReference type="InterPro" id="IPR000780">
    <property type="entry name" value="CheR_MeTrfase"/>
</dbReference>
<gene>
    <name evidence="8" type="ORF">AWR26_06020</name>
    <name evidence="9" type="ORF">SAMN05216286_3100</name>
</gene>
<proteinExistence type="predicted"/>
<evidence type="ECO:0000256" key="6">
    <source>
        <dbReference type="PIRSR" id="PIRSR000410-1"/>
    </source>
</evidence>
<comment type="catalytic activity">
    <reaction evidence="1 5">
        <text>L-glutamyl-[protein] + S-adenosyl-L-methionine = [protein]-L-glutamate 5-O-methyl ester + S-adenosyl-L-homocysteine</text>
        <dbReference type="Rhea" id="RHEA:24452"/>
        <dbReference type="Rhea" id="RHEA-COMP:10208"/>
        <dbReference type="Rhea" id="RHEA-COMP:10311"/>
        <dbReference type="ChEBI" id="CHEBI:29973"/>
        <dbReference type="ChEBI" id="CHEBI:57856"/>
        <dbReference type="ChEBI" id="CHEBI:59789"/>
        <dbReference type="ChEBI" id="CHEBI:82795"/>
        <dbReference type="EC" id="2.1.1.80"/>
    </reaction>
</comment>
<feature type="binding site" evidence="6">
    <location>
        <begin position="205"/>
        <end position="206"/>
    </location>
    <ligand>
        <name>S-adenosyl-L-methionine</name>
        <dbReference type="ChEBI" id="CHEBI:59789"/>
    </ligand>
</feature>
<dbReference type="Gene3D" id="3.40.50.150">
    <property type="entry name" value="Vaccinia Virus protein VP39"/>
    <property type="match status" value="1"/>
</dbReference>
<dbReference type="GO" id="GO:0008983">
    <property type="term" value="F:protein-glutamate O-methyltransferase activity"/>
    <property type="evidence" value="ECO:0007669"/>
    <property type="project" value="UniProtKB-EC"/>
</dbReference>
<dbReference type="GO" id="GO:0032259">
    <property type="term" value="P:methylation"/>
    <property type="evidence" value="ECO:0007669"/>
    <property type="project" value="UniProtKB-KW"/>
</dbReference>
<dbReference type="Pfam" id="PF01739">
    <property type="entry name" value="CheR"/>
    <property type="match status" value="1"/>
</dbReference>
<keyword evidence="2 5" id="KW-0489">Methyltransferase</keyword>
<dbReference type="SUPFAM" id="SSF53335">
    <property type="entry name" value="S-adenosyl-L-methionine-dependent methyltransferases"/>
    <property type="match status" value="1"/>
</dbReference>
<dbReference type="Proteomes" id="UP000182314">
    <property type="component" value="Unassembled WGS sequence"/>
</dbReference>
<dbReference type="Gene3D" id="1.10.155.10">
    <property type="entry name" value="Chemotaxis receptor methyltransferase CheR, N-terminal domain"/>
    <property type="match status" value="1"/>
</dbReference>